<accession>A0A2V0NKP7</accession>
<evidence type="ECO:0000259" key="6">
    <source>
        <dbReference type="Pfam" id="PF04003"/>
    </source>
</evidence>
<dbReference type="InterPro" id="IPR015943">
    <property type="entry name" value="WD40/YVTN_repeat-like_dom_sf"/>
</dbReference>
<protein>
    <recommendedName>
        <fullName evidence="6">Small-subunit processome Utp12 domain-containing protein</fullName>
    </recommendedName>
</protein>
<evidence type="ECO:0000256" key="5">
    <source>
        <dbReference type="SAM" id="MobiDB-lite"/>
    </source>
</evidence>
<dbReference type="Proteomes" id="UP000247498">
    <property type="component" value="Unassembled WGS sequence"/>
</dbReference>
<keyword evidence="2" id="KW-0539">Nucleus</keyword>
<reference evidence="7 8" key="1">
    <citation type="journal article" date="2018" name="Sci. Rep.">
        <title>Raphidocelis subcapitata (=Pseudokirchneriella subcapitata) provides an insight into genome evolution and environmental adaptations in the Sphaeropleales.</title>
        <authorList>
            <person name="Suzuki S."/>
            <person name="Yamaguchi H."/>
            <person name="Nakajima N."/>
            <person name="Kawachi M."/>
        </authorList>
    </citation>
    <scope>NUCLEOTIDE SEQUENCE [LARGE SCALE GENOMIC DNA]</scope>
    <source>
        <strain evidence="7 8">NIES-35</strain>
    </source>
</reference>
<proteinExistence type="inferred from homology"/>
<dbReference type="InterPro" id="IPR052414">
    <property type="entry name" value="U3_snoRNA-assoc_WDR"/>
</dbReference>
<dbReference type="GO" id="GO:0000462">
    <property type="term" value="P:maturation of SSU-rRNA from tricistronic rRNA transcript (SSU-rRNA, 5.8S rRNA, LSU-rRNA)"/>
    <property type="evidence" value="ECO:0007669"/>
    <property type="project" value="TreeGrafter"/>
</dbReference>
<dbReference type="InterPro" id="IPR001680">
    <property type="entry name" value="WD40_rpt"/>
</dbReference>
<evidence type="ECO:0000256" key="1">
    <source>
        <dbReference type="ARBA" id="ARBA00004604"/>
    </source>
</evidence>
<evidence type="ECO:0000256" key="4">
    <source>
        <dbReference type="PROSITE-ProRule" id="PRU00221"/>
    </source>
</evidence>
<keyword evidence="4" id="KW-0853">WD repeat</keyword>
<dbReference type="PANTHER" id="PTHR44267:SF1">
    <property type="entry name" value="WD REPEAT-CONTAINING PROTEIN 43"/>
    <property type="match status" value="1"/>
</dbReference>
<gene>
    <name evidence="7" type="ORF">Rsub_00628</name>
</gene>
<name>A0A2V0NKP7_9CHLO</name>
<dbReference type="OrthoDB" id="30195at2759"/>
<dbReference type="STRING" id="307507.A0A2V0NKP7"/>
<dbReference type="InterPro" id="IPR011047">
    <property type="entry name" value="Quinoprotein_ADH-like_sf"/>
</dbReference>
<evidence type="ECO:0000256" key="3">
    <source>
        <dbReference type="ARBA" id="ARBA00038335"/>
    </source>
</evidence>
<dbReference type="InParanoid" id="A0A2V0NKP7"/>
<dbReference type="FunCoup" id="A0A2V0NKP7">
    <property type="interactions" value="1661"/>
</dbReference>
<dbReference type="PANTHER" id="PTHR44267">
    <property type="entry name" value="WD REPEAT-CONTAINING PROTEIN 43"/>
    <property type="match status" value="1"/>
</dbReference>
<comment type="similarity">
    <text evidence="3">Belongs to the UTP5 family.</text>
</comment>
<dbReference type="PROSITE" id="PS50082">
    <property type="entry name" value="WD_REPEATS_2"/>
    <property type="match status" value="1"/>
</dbReference>
<dbReference type="EMBL" id="BDRX01000002">
    <property type="protein sequence ID" value="GBF87916.1"/>
    <property type="molecule type" value="Genomic_DNA"/>
</dbReference>
<dbReference type="Pfam" id="PF04003">
    <property type="entry name" value="Utp12"/>
    <property type="match status" value="1"/>
</dbReference>
<feature type="compositionally biased region" description="Acidic residues" evidence="5">
    <location>
        <begin position="689"/>
        <end position="719"/>
    </location>
</feature>
<comment type="caution">
    <text evidence="7">The sequence shown here is derived from an EMBL/GenBank/DDBJ whole genome shotgun (WGS) entry which is preliminary data.</text>
</comment>
<feature type="region of interest" description="Disordered" evidence="5">
    <location>
        <begin position="388"/>
        <end position="457"/>
    </location>
</feature>
<dbReference type="Pfam" id="PF00400">
    <property type="entry name" value="WD40"/>
    <property type="match status" value="1"/>
</dbReference>
<dbReference type="AlphaFoldDB" id="A0A2V0NKP7"/>
<evidence type="ECO:0000313" key="7">
    <source>
        <dbReference type="EMBL" id="GBF87916.1"/>
    </source>
</evidence>
<dbReference type="GO" id="GO:0005730">
    <property type="term" value="C:nucleolus"/>
    <property type="evidence" value="ECO:0007669"/>
    <property type="project" value="UniProtKB-SubCell"/>
</dbReference>
<feature type="compositionally biased region" description="Acidic residues" evidence="5">
    <location>
        <begin position="665"/>
        <end position="680"/>
    </location>
</feature>
<dbReference type="SMART" id="SM00320">
    <property type="entry name" value="WD40"/>
    <property type="match status" value="3"/>
</dbReference>
<feature type="repeat" description="WD" evidence="4">
    <location>
        <begin position="200"/>
        <end position="242"/>
    </location>
</feature>
<dbReference type="Gene3D" id="2.130.10.10">
    <property type="entry name" value="YVTN repeat-like/Quinoprotein amine dehydrogenase"/>
    <property type="match status" value="1"/>
</dbReference>
<comment type="subcellular location">
    <subcellularLocation>
        <location evidence="1">Nucleus</location>
        <location evidence="1">Nucleolus</location>
    </subcellularLocation>
</comment>
<keyword evidence="8" id="KW-1185">Reference proteome</keyword>
<feature type="compositionally biased region" description="Low complexity" evidence="5">
    <location>
        <begin position="425"/>
        <end position="438"/>
    </location>
</feature>
<feature type="domain" description="Small-subunit processome Utp12" evidence="6">
    <location>
        <begin position="537"/>
        <end position="640"/>
    </location>
</feature>
<evidence type="ECO:0000313" key="8">
    <source>
        <dbReference type="Proteomes" id="UP000247498"/>
    </source>
</evidence>
<feature type="region of interest" description="Disordered" evidence="5">
    <location>
        <begin position="644"/>
        <end position="719"/>
    </location>
</feature>
<sequence>MSGAQEGLLGAWAGHLYALATTGDGRVRTFDTVTGRLRSRLSSTSDAGPVSGKAGAGGLANGHLADSLQCLAWLEAEPSASAAARSGTPATTSALAAGTAAGAVRAYDSATGAVLWQADGCNEGGVLCLAHARGQGLFCSGHDGQVACLDPGSGALRRRFRGSKHAITAAAAAADGSKLLLGGSTLVLWDLEEDARTAKFAGHTTPVRAMAFAPSGRHAVSAAPSERSVAVWNTSGSKKAKKLGGVAVASLPLDDPAASLATCPAPGAGEDAFYAAAVTDAGEAFVWLCVPEGEAAVVATLAARVRVGAEKVAPGTGGMHSGDAVFAADLEPSDNGTTLVVVRGSSARPTFERVSVAAPQQQQQQKQQQQQQQQGQRLICLEPIVGGALMRGDGDSKQPPTPPQQRGRAGGASDDVDMLGPENDGVLVRPRVAAAAAGGKKRAQPEEEEEALLASGGSAAAAAAAGASDDDEADAAGEATLGERVAALEREAAGASGPEEDADAAAAAAAGAALLADGPVKADSLAVLLQQALRSSDRALLERCLSLSADPRVVRNSVRRLLPIDAAALLRACVERLQSRPVRGQQLAGWIRAVLHHHAAYLMAAPGAAPVLTALYQTIEARLAMQRTLQSLSGRLDLLLAQSAPQQAGDDDSGAPVPAAVYEEGSSDAEGDGAEVEVEDAFAPREAGSDSDEFEDDDGEGSEDGEGMEEDEEEGEDDD</sequence>
<dbReference type="InterPro" id="IPR007148">
    <property type="entry name" value="SSU_processome_Utp12"/>
</dbReference>
<dbReference type="SUPFAM" id="SSF50998">
    <property type="entry name" value="Quinoprotein alcohol dehydrogenase-like"/>
    <property type="match status" value="1"/>
</dbReference>
<evidence type="ECO:0000256" key="2">
    <source>
        <dbReference type="ARBA" id="ARBA00023242"/>
    </source>
</evidence>
<organism evidence="7 8">
    <name type="scientific">Raphidocelis subcapitata</name>
    <dbReference type="NCBI Taxonomy" id="307507"/>
    <lineage>
        <taxon>Eukaryota</taxon>
        <taxon>Viridiplantae</taxon>
        <taxon>Chlorophyta</taxon>
        <taxon>core chlorophytes</taxon>
        <taxon>Chlorophyceae</taxon>
        <taxon>CS clade</taxon>
        <taxon>Sphaeropleales</taxon>
        <taxon>Selenastraceae</taxon>
        <taxon>Raphidocelis</taxon>
    </lineage>
</organism>